<accession>A0A809R1S6</accession>
<dbReference type="AlphaFoldDB" id="A0A809R1S6"/>
<comment type="similarity">
    <text evidence="1 4 7">Belongs to the aldehyde dehydrogenase family.</text>
</comment>
<reference evidence="9" key="1">
    <citation type="journal article" name="DNA Res.">
        <title>The physiological potential of anammox bacteria as revealed by their core genome structure.</title>
        <authorList>
            <person name="Okubo T."/>
            <person name="Toyoda A."/>
            <person name="Fukuhara K."/>
            <person name="Uchiyama I."/>
            <person name="Harigaya Y."/>
            <person name="Kuroiwa M."/>
            <person name="Suzuki T."/>
            <person name="Murakami Y."/>
            <person name="Suwa Y."/>
            <person name="Takami H."/>
        </authorList>
    </citation>
    <scope>NUCLEOTIDE SEQUENCE</scope>
    <source>
        <strain evidence="9">317325-3</strain>
    </source>
</reference>
<dbReference type="InterPro" id="IPR015590">
    <property type="entry name" value="Aldehyde_DH_dom"/>
</dbReference>
<evidence type="ECO:0000256" key="1">
    <source>
        <dbReference type="ARBA" id="ARBA00009986"/>
    </source>
</evidence>
<dbReference type="KEGG" id="ddz:DSYM_13970"/>
<dbReference type="PANTHER" id="PTHR43570:SF20">
    <property type="entry name" value="ALDEHYDE DEHYDROGENASE ALDX-RELATED"/>
    <property type="match status" value="1"/>
</dbReference>
<dbReference type="PIRSF" id="PIRSF036492">
    <property type="entry name" value="ALDH"/>
    <property type="match status" value="1"/>
</dbReference>
<evidence type="ECO:0000313" key="10">
    <source>
        <dbReference type="Proteomes" id="UP000662914"/>
    </source>
</evidence>
<dbReference type="GO" id="GO:0006081">
    <property type="term" value="P:aldehyde metabolic process"/>
    <property type="evidence" value="ECO:0007669"/>
    <property type="project" value="InterPro"/>
</dbReference>
<protein>
    <recommendedName>
        <fullName evidence="4">Aldehyde dehydrogenase</fullName>
    </recommendedName>
</protein>
<feature type="active site" evidence="5">
    <location>
        <position position="262"/>
    </location>
</feature>
<evidence type="ECO:0000256" key="4">
    <source>
        <dbReference type="PIRNR" id="PIRNR036492"/>
    </source>
</evidence>
<sequence length="482" mass="53151">MGRMETTAKGSNGMELAGHALAPIHARLREAAARDAHPGWRRRDAWLAALERLVRENQAEIAEAIRADFGNRSRHETQLLEFFPALEGIRHARRHLKSWMRRERRAVSLWFMPGRARVLHQPLGVVGIIVPWNYPLYLAVGPLTAALAAGNRVMVKMSEYTPAASALFARLAAKYFAEDEVAVVQGDAEMAQAFARLPFGHLLFTGSTQVGYSVMRAAAETLTPVTLELGGKSPAILGPDYSLEKFAERVMVGKTMNAGQTCIAPDYVLVPAGREGEFVAAARRVVDACYPDILRTPDYSAIVSERHYRRLVGLIEDARGQGASVVPLSAAALPDGATRRIPPLALLGANDGMLAMQEEIFGPLLPVLPYRELDEAIRYVNARPNPLALYYFDRDRDRIDRVLEQTLSGGVTINDTILHIAQDNLPFGGVGESGKGHYHGFEGFETFSKKKAVFFQSRLNGIGLFKPPYGALFERLVKLLIR</sequence>
<dbReference type="Gene3D" id="3.40.605.10">
    <property type="entry name" value="Aldehyde Dehydrogenase, Chain A, domain 1"/>
    <property type="match status" value="1"/>
</dbReference>
<evidence type="ECO:0000256" key="2">
    <source>
        <dbReference type="ARBA" id="ARBA00023002"/>
    </source>
</evidence>
<dbReference type="EMBL" id="AP021857">
    <property type="protein sequence ID" value="BBO20698.1"/>
    <property type="molecule type" value="Genomic_DNA"/>
</dbReference>
<keyword evidence="2 4" id="KW-0560">Oxidoreductase</keyword>
<dbReference type="InterPro" id="IPR012394">
    <property type="entry name" value="Aldehyde_DH_NAD(P)"/>
</dbReference>
<proteinExistence type="inferred from homology"/>
<dbReference type="PANTHER" id="PTHR43570">
    <property type="entry name" value="ALDEHYDE DEHYDROGENASE"/>
    <property type="match status" value="1"/>
</dbReference>
<gene>
    <name evidence="9" type="ORF">DSYM_13970</name>
</gene>
<dbReference type="Proteomes" id="UP000662914">
    <property type="component" value="Chromosome"/>
</dbReference>
<feature type="active site" evidence="5 6">
    <location>
        <position position="228"/>
    </location>
</feature>
<name>A0A809R1S6_9PROT</name>
<evidence type="ECO:0000259" key="8">
    <source>
        <dbReference type="Pfam" id="PF00171"/>
    </source>
</evidence>
<evidence type="ECO:0000256" key="6">
    <source>
        <dbReference type="PROSITE-ProRule" id="PRU10007"/>
    </source>
</evidence>
<dbReference type="Gene3D" id="3.40.309.10">
    <property type="entry name" value="Aldehyde Dehydrogenase, Chain A, domain 2"/>
    <property type="match status" value="1"/>
</dbReference>
<dbReference type="InterPro" id="IPR016163">
    <property type="entry name" value="Ald_DH_C"/>
</dbReference>
<dbReference type="Pfam" id="PF00171">
    <property type="entry name" value="Aldedh"/>
    <property type="match status" value="1"/>
</dbReference>
<dbReference type="InterPro" id="IPR029510">
    <property type="entry name" value="Ald_DH_CS_GLU"/>
</dbReference>
<organism evidence="9 10">
    <name type="scientific">Candidatus Desulfobacillus denitrificans</name>
    <dbReference type="NCBI Taxonomy" id="2608985"/>
    <lineage>
        <taxon>Bacteria</taxon>
        <taxon>Pseudomonadati</taxon>
        <taxon>Pseudomonadota</taxon>
        <taxon>Betaproteobacteria</taxon>
        <taxon>Candidatus Desulfobacillus</taxon>
    </lineage>
</organism>
<evidence type="ECO:0000313" key="9">
    <source>
        <dbReference type="EMBL" id="BBO20698.1"/>
    </source>
</evidence>
<evidence type="ECO:0000256" key="3">
    <source>
        <dbReference type="ARBA" id="ARBA00023027"/>
    </source>
</evidence>
<feature type="domain" description="Aldehyde dehydrogenase" evidence="8">
    <location>
        <begin position="31"/>
        <end position="453"/>
    </location>
</feature>
<dbReference type="GO" id="GO:0004029">
    <property type="term" value="F:aldehyde dehydrogenase (NAD+) activity"/>
    <property type="evidence" value="ECO:0007669"/>
    <property type="project" value="TreeGrafter"/>
</dbReference>
<dbReference type="SUPFAM" id="SSF53720">
    <property type="entry name" value="ALDH-like"/>
    <property type="match status" value="1"/>
</dbReference>
<dbReference type="CDD" id="cd07133">
    <property type="entry name" value="ALDH_CALDH_CalB"/>
    <property type="match status" value="1"/>
</dbReference>
<dbReference type="InterPro" id="IPR016162">
    <property type="entry name" value="Ald_DH_N"/>
</dbReference>
<evidence type="ECO:0000256" key="7">
    <source>
        <dbReference type="RuleBase" id="RU003345"/>
    </source>
</evidence>
<keyword evidence="3" id="KW-0520">NAD</keyword>
<dbReference type="InterPro" id="IPR016161">
    <property type="entry name" value="Ald_DH/histidinol_DH"/>
</dbReference>
<dbReference type="GO" id="GO:0005737">
    <property type="term" value="C:cytoplasm"/>
    <property type="evidence" value="ECO:0007669"/>
    <property type="project" value="TreeGrafter"/>
</dbReference>
<dbReference type="PROSITE" id="PS00687">
    <property type="entry name" value="ALDEHYDE_DEHYDR_GLU"/>
    <property type="match status" value="1"/>
</dbReference>
<evidence type="ECO:0000256" key="5">
    <source>
        <dbReference type="PIRSR" id="PIRSR036492-1"/>
    </source>
</evidence>